<protein>
    <submittedName>
        <fullName evidence="2">Uncharacterized protein</fullName>
    </submittedName>
</protein>
<accession>A0A845GUB0</accession>
<feature type="region of interest" description="Disordered" evidence="1">
    <location>
        <begin position="67"/>
        <end position="90"/>
    </location>
</feature>
<evidence type="ECO:0000256" key="1">
    <source>
        <dbReference type="SAM" id="MobiDB-lite"/>
    </source>
</evidence>
<reference evidence="2" key="1">
    <citation type="submission" date="2019-12" db="EMBL/GenBank/DDBJ databases">
        <title>Novel species isolated from a subtropical stream in China.</title>
        <authorList>
            <person name="Lu H."/>
        </authorList>
    </citation>
    <scope>NUCLEOTIDE SEQUENCE [LARGE SCALE GENOMIC DNA]</scope>
    <source>
        <strain evidence="2">FT81W</strain>
    </source>
</reference>
<dbReference type="EMBL" id="WWCX01000041">
    <property type="protein sequence ID" value="MYM96247.1"/>
    <property type="molecule type" value="Genomic_DNA"/>
</dbReference>
<sequence length="90" mass="9757">MKKPLKIKIGRLMCLTPGCNTKVPVRRNEATGALSFPCIECGNPAYAKNDGSEHYANTMARLIPLETSQDVPKTDVPAPAKTSPKSIFNL</sequence>
<organism evidence="2 3">
    <name type="scientific">Duganella vulcania</name>
    <dbReference type="NCBI Taxonomy" id="2692166"/>
    <lineage>
        <taxon>Bacteria</taxon>
        <taxon>Pseudomonadati</taxon>
        <taxon>Pseudomonadota</taxon>
        <taxon>Betaproteobacteria</taxon>
        <taxon>Burkholderiales</taxon>
        <taxon>Oxalobacteraceae</taxon>
        <taxon>Telluria group</taxon>
        <taxon>Duganella</taxon>
    </lineage>
</organism>
<dbReference type="Proteomes" id="UP000447355">
    <property type="component" value="Unassembled WGS sequence"/>
</dbReference>
<name>A0A845GUB0_9BURK</name>
<proteinExistence type="predicted"/>
<evidence type="ECO:0000313" key="2">
    <source>
        <dbReference type="EMBL" id="MYM96247.1"/>
    </source>
</evidence>
<comment type="caution">
    <text evidence="2">The sequence shown here is derived from an EMBL/GenBank/DDBJ whole genome shotgun (WGS) entry which is preliminary data.</text>
</comment>
<dbReference type="RefSeq" id="WP_161085270.1">
    <property type="nucleotide sequence ID" value="NZ_WWCX01000041.1"/>
</dbReference>
<gene>
    <name evidence="2" type="ORF">GTP90_20485</name>
</gene>
<evidence type="ECO:0000313" key="3">
    <source>
        <dbReference type="Proteomes" id="UP000447355"/>
    </source>
</evidence>
<dbReference type="AlphaFoldDB" id="A0A845GUB0"/>